<dbReference type="AlphaFoldDB" id="A0AAE8SDE2"/>
<comment type="similarity">
    <text evidence="1">Belongs to the short-chain dehydrogenases/reductases (SDR) family.</text>
</comment>
<comment type="caution">
    <text evidence="3">The sequence shown here is derived from an EMBL/GenBank/DDBJ whole genome shotgun (WGS) entry which is preliminary data.</text>
</comment>
<name>A0AAE8SDE2_9HYPO</name>
<protein>
    <submittedName>
        <fullName evidence="3">Related to D-arabinitol 2-dehydrogenase</fullName>
    </submittedName>
</protein>
<dbReference type="PRINTS" id="PR00081">
    <property type="entry name" value="GDHRDH"/>
</dbReference>
<evidence type="ECO:0000313" key="4">
    <source>
        <dbReference type="Proteomes" id="UP001187734"/>
    </source>
</evidence>
<dbReference type="Pfam" id="PF00106">
    <property type="entry name" value="adh_short"/>
    <property type="match status" value="1"/>
</dbReference>
<evidence type="ECO:0000313" key="3">
    <source>
        <dbReference type="EMBL" id="SPJ71447.1"/>
    </source>
</evidence>
<accession>A0AAE8SDE2</accession>
<dbReference type="PANTHER" id="PTHR43008:SF4">
    <property type="entry name" value="CHAIN DEHYDROGENASE, PUTATIVE (AFU_ORTHOLOGUE AFUA_4G08710)-RELATED"/>
    <property type="match status" value="1"/>
</dbReference>
<keyword evidence="2" id="KW-0560">Oxidoreductase</keyword>
<dbReference type="Proteomes" id="UP001187734">
    <property type="component" value="Unassembled WGS sequence"/>
</dbReference>
<dbReference type="SUPFAM" id="SSF51735">
    <property type="entry name" value="NAD(P)-binding Rossmann-fold domains"/>
    <property type="match status" value="1"/>
</dbReference>
<organism evidence="3 4">
    <name type="scientific">Fusarium torulosum</name>
    <dbReference type="NCBI Taxonomy" id="33205"/>
    <lineage>
        <taxon>Eukaryota</taxon>
        <taxon>Fungi</taxon>
        <taxon>Dikarya</taxon>
        <taxon>Ascomycota</taxon>
        <taxon>Pezizomycotina</taxon>
        <taxon>Sordariomycetes</taxon>
        <taxon>Hypocreomycetidae</taxon>
        <taxon>Hypocreales</taxon>
        <taxon>Nectriaceae</taxon>
        <taxon>Fusarium</taxon>
    </lineage>
</organism>
<dbReference type="Gene3D" id="3.40.50.720">
    <property type="entry name" value="NAD(P)-binding Rossmann-like Domain"/>
    <property type="match status" value="2"/>
</dbReference>
<dbReference type="PANTHER" id="PTHR43008">
    <property type="entry name" value="BENZIL REDUCTASE"/>
    <property type="match status" value="1"/>
</dbReference>
<evidence type="ECO:0000256" key="2">
    <source>
        <dbReference type="ARBA" id="ARBA00023002"/>
    </source>
</evidence>
<proteinExistence type="inferred from homology"/>
<gene>
    <name evidence="3" type="ORF">FTOL_01175</name>
</gene>
<dbReference type="InterPro" id="IPR036291">
    <property type="entry name" value="NAD(P)-bd_dom_sf"/>
</dbReference>
<dbReference type="EMBL" id="ONZP01000040">
    <property type="protein sequence ID" value="SPJ71447.1"/>
    <property type="molecule type" value="Genomic_DNA"/>
</dbReference>
<dbReference type="GO" id="GO:0050664">
    <property type="term" value="F:oxidoreductase activity, acting on NAD(P)H, oxygen as acceptor"/>
    <property type="evidence" value="ECO:0007669"/>
    <property type="project" value="TreeGrafter"/>
</dbReference>
<reference evidence="3" key="1">
    <citation type="submission" date="2018-03" db="EMBL/GenBank/DDBJ databases">
        <authorList>
            <person name="Guldener U."/>
        </authorList>
    </citation>
    <scope>NUCLEOTIDE SEQUENCE</scope>
</reference>
<dbReference type="InterPro" id="IPR002347">
    <property type="entry name" value="SDR_fam"/>
</dbReference>
<keyword evidence="4" id="KW-1185">Reference proteome</keyword>
<dbReference type="GO" id="GO:0016616">
    <property type="term" value="F:oxidoreductase activity, acting on the CH-OH group of donors, NAD or NADP as acceptor"/>
    <property type="evidence" value="ECO:0007669"/>
    <property type="project" value="UniProtKB-ARBA"/>
</dbReference>
<sequence length="258" mass="28386">MPRGHCSELVTCQYANFSYGPEEEQKGWEVRHDWTRSSRMKKLRTGEDTPEVSPDFLARKTNSWNMINIQAQAQQAQRISLQEQGFSLEDKAIVVSGGARGLGLVWIEALLEAGATIHAIDSLPLPVQDLESGFSQVAKRAKDLGTSLHYRRVDVRNVPALNQILEHIANGAGRLGGIIAAAGINHETPAIDYSMEETDICMIASMSATIANKGILALVYNPSKAAVVQLAHNLAMEWSKYRIRVNTLSPGYTLTQML</sequence>
<evidence type="ECO:0000256" key="1">
    <source>
        <dbReference type="ARBA" id="ARBA00006484"/>
    </source>
</evidence>